<dbReference type="Proteomes" id="UP000005615">
    <property type="component" value="Unassembled WGS sequence"/>
</dbReference>
<organism evidence="2 3">
    <name type="scientific">Aequoribacter fuscus</name>
    <dbReference type="NCBI Taxonomy" id="2518989"/>
    <lineage>
        <taxon>Bacteria</taxon>
        <taxon>Pseudomonadati</taxon>
        <taxon>Pseudomonadota</taxon>
        <taxon>Gammaproteobacteria</taxon>
        <taxon>Cellvibrionales</taxon>
        <taxon>Halieaceae</taxon>
        <taxon>Aequoribacter</taxon>
    </lineage>
</organism>
<dbReference type="AlphaFoldDB" id="F3KYA2"/>
<dbReference type="EMBL" id="AEIG01000002">
    <property type="protein sequence ID" value="EGG30958.1"/>
    <property type="molecule type" value="Genomic_DNA"/>
</dbReference>
<name>F3KYA2_9GAMM</name>
<proteinExistence type="predicted"/>
<reference evidence="2 3" key="1">
    <citation type="journal article" date="2011" name="J. Bacteriol.">
        <title>Genome sequence of strain IMCC3088, a proteorhodopsin-containing marine bacterium belonging to the OM60/NOR5 clade.</title>
        <authorList>
            <person name="Jang Y."/>
            <person name="Oh H.M."/>
            <person name="Kang I."/>
            <person name="Lee K."/>
            <person name="Yang S.J."/>
            <person name="Cho J.C."/>
        </authorList>
    </citation>
    <scope>NUCLEOTIDE SEQUENCE [LARGE SCALE GENOMIC DNA]</scope>
    <source>
        <strain evidence="2 3">IMCC3088</strain>
    </source>
</reference>
<evidence type="ECO:0000259" key="1">
    <source>
        <dbReference type="Pfam" id="PF21986"/>
    </source>
</evidence>
<keyword evidence="3" id="KW-1185">Reference proteome</keyword>
<sequence length="118" mass="12426">MEGLPLNPQLRERGGYLLEVVRTAPTYRLFALPGGGVKRPALVGDLENGSSIGAELWRLPIETVGSFLQGIPAPLGLGTVSLADGREVRGFIAAAGCVDASAQDVSKFGDWRAYLASE</sequence>
<feature type="domain" description="Allophanate hydrolase C-terminal" evidence="1">
    <location>
        <begin position="1"/>
        <end position="116"/>
    </location>
</feature>
<protein>
    <submittedName>
        <fullName evidence="2">Amidase</fullName>
    </submittedName>
</protein>
<dbReference type="eggNOG" id="COG0154">
    <property type="taxonomic scope" value="Bacteria"/>
</dbReference>
<accession>F3KYA2</accession>
<dbReference type="Gene3D" id="3.10.490.10">
    <property type="entry name" value="Gamma-glutamyl cyclotransferase-like"/>
    <property type="match status" value="1"/>
</dbReference>
<dbReference type="STRING" id="2518989.IMCC3088_1270"/>
<evidence type="ECO:0000313" key="2">
    <source>
        <dbReference type="EMBL" id="EGG30958.1"/>
    </source>
</evidence>
<dbReference type="InterPro" id="IPR053844">
    <property type="entry name" value="AH_C"/>
</dbReference>
<gene>
    <name evidence="2" type="ORF">IMCC3088_1270</name>
</gene>
<dbReference type="Pfam" id="PF21986">
    <property type="entry name" value="AH_C"/>
    <property type="match status" value="1"/>
</dbReference>
<evidence type="ECO:0000313" key="3">
    <source>
        <dbReference type="Proteomes" id="UP000005615"/>
    </source>
</evidence>
<comment type="caution">
    <text evidence="2">The sequence shown here is derived from an EMBL/GenBank/DDBJ whole genome shotgun (WGS) entry which is preliminary data.</text>
</comment>